<evidence type="ECO:0000313" key="2">
    <source>
        <dbReference type="EMBL" id="PLC53370.1"/>
    </source>
</evidence>
<dbReference type="SUPFAM" id="SSF142433">
    <property type="entry name" value="CinA-like"/>
    <property type="match status" value="1"/>
</dbReference>
<dbReference type="RefSeq" id="WP_102070641.1">
    <property type="nucleotide sequence ID" value="NZ_PDNV01000008.1"/>
</dbReference>
<dbReference type="OrthoDB" id="9801454at2"/>
<comment type="caution">
    <text evidence="2">The sequence shown here is derived from an EMBL/GenBank/DDBJ whole genome shotgun (WGS) entry which is preliminary data.</text>
</comment>
<dbReference type="NCBIfam" id="TIGR00199">
    <property type="entry name" value="PncC_domain"/>
    <property type="match status" value="1"/>
</dbReference>
<keyword evidence="3" id="KW-1185">Reference proteome</keyword>
<evidence type="ECO:0000259" key="1">
    <source>
        <dbReference type="Pfam" id="PF02464"/>
    </source>
</evidence>
<proteinExistence type="predicted"/>
<evidence type="ECO:0000313" key="3">
    <source>
        <dbReference type="Proteomes" id="UP000234328"/>
    </source>
</evidence>
<reference evidence="2 3" key="1">
    <citation type="submission" date="2017-10" db="EMBL/GenBank/DDBJ databases">
        <title>Two draft genome sequences of Pusillimonas sp. strains isolated from a nitrate- and radionuclide-contaminated groundwater in Russia.</title>
        <authorList>
            <person name="Grouzdev D.S."/>
            <person name="Tourova T.P."/>
            <person name="Goeva M.A."/>
            <person name="Babich T.L."/>
            <person name="Sokolova D.S."/>
            <person name="Abdullin R."/>
            <person name="Poltaraus A.B."/>
            <person name="Toshchakov S.V."/>
            <person name="Nazina T.N."/>
        </authorList>
    </citation>
    <scope>NUCLEOTIDE SEQUENCE [LARGE SCALE GENOMIC DNA]</scope>
    <source>
        <strain evidence="2 3">JR1/69-2-13</strain>
    </source>
</reference>
<feature type="domain" description="CinA C-terminal" evidence="1">
    <location>
        <begin position="5"/>
        <end position="154"/>
    </location>
</feature>
<dbReference type="InterPro" id="IPR008136">
    <property type="entry name" value="CinA_C"/>
</dbReference>
<dbReference type="Pfam" id="PF02464">
    <property type="entry name" value="CinA"/>
    <property type="match status" value="1"/>
</dbReference>
<dbReference type="InterPro" id="IPR036653">
    <property type="entry name" value="CinA-like_C"/>
</dbReference>
<dbReference type="AlphaFoldDB" id="A0A2N4UEC1"/>
<dbReference type="Proteomes" id="UP000234328">
    <property type="component" value="Unassembled WGS sequence"/>
</dbReference>
<organism evidence="2 3">
    <name type="scientific">Pollutimonas nitritireducens</name>
    <dbReference type="NCBI Taxonomy" id="2045209"/>
    <lineage>
        <taxon>Bacteria</taxon>
        <taxon>Pseudomonadati</taxon>
        <taxon>Pseudomonadota</taxon>
        <taxon>Betaproteobacteria</taxon>
        <taxon>Burkholderiales</taxon>
        <taxon>Alcaligenaceae</taxon>
        <taxon>Pollutimonas</taxon>
    </lineage>
</organism>
<protein>
    <submittedName>
        <fullName evidence="2">Ompetence-damaged protein</fullName>
    </submittedName>
</protein>
<sequence>MDTIEEVAKFMRSESLLLVTAESCTAGLIAATLADIPGAGKLLDCAFVVYSPEAKKRCLSVKQSTMDRCNLTSEEIAQEMAEGALGNSRANVAVSNTGVVDDTDDDIPAGTQCFAWAFEAGTNGPAVFTETRRFMGDRVAIREASARYALERIPHYFAKLDESKPGK</sequence>
<dbReference type="EMBL" id="PDNV01000008">
    <property type="protein sequence ID" value="PLC53370.1"/>
    <property type="molecule type" value="Genomic_DNA"/>
</dbReference>
<name>A0A2N4UEC1_9BURK</name>
<accession>A0A2N4UEC1</accession>
<gene>
    <name evidence="2" type="ORF">CR155_13945</name>
</gene>
<dbReference type="Gene3D" id="3.90.950.20">
    <property type="entry name" value="CinA-like"/>
    <property type="match status" value="1"/>
</dbReference>